<name>A0A443R3Q0_9ACAR</name>
<dbReference type="InterPro" id="IPR014729">
    <property type="entry name" value="Rossmann-like_a/b/a_fold"/>
</dbReference>
<keyword evidence="7 17" id="KW-0648">Protein biosynthesis</keyword>
<evidence type="ECO:0000256" key="7">
    <source>
        <dbReference type="ARBA" id="ARBA00022917"/>
    </source>
</evidence>
<gene>
    <name evidence="19" type="ORF">B4U79_05453</name>
</gene>
<proteinExistence type="inferred from homology"/>
<dbReference type="GO" id="GO:0005739">
    <property type="term" value="C:mitochondrion"/>
    <property type="evidence" value="ECO:0007669"/>
    <property type="project" value="UniProtKB-SubCell"/>
</dbReference>
<evidence type="ECO:0000256" key="13">
    <source>
        <dbReference type="ARBA" id="ARBA00044313"/>
    </source>
</evidence>
<dbReference type="EMBL" id="NCKU01002299">
    <property type="protein sequence ID" value="RWS09899.1"/>
    <property type="molecule type" value="Genomic_DNA"/>
</dbReference>
<dbReference type="GO" id="GO:0008270">
    <property type="term" value="F:zinc ion binding"/>
    <property type="evidence" value="ECO:0007669"/>
    <property type="project" value="InterPro"/>
</dbReference>
<dbReference type="GO" id="GO:0006424">
    <property type="term" value="P:glutamyl-tRNA aminoacylation"/>
    <property type="evidence" value="ECO:0007669"/>
    <property type="project" value="InterPro"/>
</dbReference>
<dbReference type="CDD" id="cd00808">
    <property type="entry name" value="GluRS_core"/>
    <property type="match status" value="1"/>
</dbReference>
<dbReference type="GO" id="GO:0050561">
    <property type="term" value="F:glutamate-tRNA(Gln) ligase activity"/>
    <property type="evidence" value="ECO:0007669"/>
    <property type="project" value="UniProtKB-EC"/>
</dbReference>
<evidence type="ECO:0000313" key="19">
    <source>
        <dbReference type="EMBL" id="RWS09899.1"/>
    </source>
</evidence>
<dbReference type="OrthoDB" id="428822at2759"/>
<accession>A0A443R3Q0</accession>
<dbReference type="Pfam" id="PF00749">
    <property type="entry name" value="tRNA-synt_1c"/>
    <property type="match status" value="1"/>
</dbReference>
<evidence type="ECO:0000256" key="4">
    <source>
        <dbReference type="ARBA" id="ARBA00022598"/>
    </source>
</evidence>
<evidence type="ECO:0000256" key="15">
    <source>
        <dbReference type="ARBA" id="ARBA00047479"/>
    </source>
</evidence>
<dbReference type="SUPFAM" id="SSF52374">
    <property type="entry name" value="Nucleotidylyl transferase"/>
    <property type="match status" value="1"/>
</dbReference>
<dbReference type="GO" id="GO:0005524">
    <property type="term" value="F:ATP binding"/>
    <property type="evidence" value="ECO:0007669"/>
    <property type="project" value="UniProtKB-KW"/>
</dbReference>
<sequence length="409" mass="47157">MSTSCVTVRFAPSPTGFPHLGSLRTAFYNYVFAKQFNGKFVLRIEDTDKTRIVGASVQSIVDTLKWVNLIPDEGPIFQSERKALYQQKANELLEKEAAYRCFCSQTRLELLRKEAAKNREMPRYDRRCFHLSKEEIKDNFNKKIPFTIRFKLPNELVEFEDMIFGMNSTNVFEVESDPILLKSDGFPTYHLANVVDDNDMKVTHILRGEEWLTSTPKHVLLYRAFGWQPPKFAHLPLLKNKDGSKLSKRNDDLRVDVLRKEGYLPEAIINYLRTIGGGFQNLCEDKIYDLNEIISSFKLDNIHTHACKLDIDKLNLYNRLVIGDYLQNNSSHLVSCLRTLISDKFGADIASEFDDDYLKYILKWSNEGPPIDEILLILGDEKFSQRLKNALSYIKSNNTNSVTQNVAEV</sequence>
<evidence type="ECO:0000256" key="5">
    <source>
        <dbReference type="ARBA" id="ARBA00022741"/>
    </source>
</evidence>
<dbReference type="InterPro" id="IPR004527">
    <property type="entry name" value="Glu-tRNA-ligase_bac/mito"/>
</dbReference>
<dbReference type="PRINTS" id="PR00987">
    <property type="entry name" value="TRNASYNTHGLU"/>
</dbReference>
<evidence type="ECO:0000256" key="12">
    <source>
        <dbReference type="ARBA" id="ARBA00044251"/>
    </source>
</evidence>
<dbReference type="InterPro" id="IPR020058">
    <property type="entry name" value="Glu/Gln-tRNA-synth_Ib_cat-dom"/>
</dbReference>
<dbReference type="FunFam" id="3.40.50.620:FF:000045">
    <property type="entry name" value="Glutamate--tRNA ligase, mitochondrial"/>
    <property type="match status" value="1"/>
</dbReference>
<keyword evidence="4 17" id="KW-0436">Ligase</keyword>
<dbReference type="Gene3D" id="3.40.50.620">
    <property type="entry name" value="HUPs"/>
    <property type="match status" value="1"/>
</dbReference>
<comment type="similarity">
    <text evidence="2">Belongs to the class-I aminoacyl-tRNA synthetase family. Glutamate--tRNA ligase type 1 subfamily.</text>
</comment>
<evidence type="ECO:0000256" key="14">
    <source>
        <dbReference type="ARBA" id="ARBA00047366"/>
    </source>
</evidence>
<evidence type="ECO:0000256" key="10">
    <source>
        <dbReference type="ARBA" id="ARBA00044054"/>
    </source>
</evidence>
<dbReference type="EC" id="6.1.1.24" evidence="10"/>
<reference evidence="19 20" key="1">
    <citation type="journal article" date="2018" name="Gigascience">
        <title>Genomes of trombidid mites reveal novel predicted allergens and laterally-transferred genes associated with secondary metabolism.</title>
        <authorList>
            <person name="Dong X."/>
            <person name="Chaisiri K."/>
            <person name="Xia D."/>
            <person name="Armstrong S.D."/>
            <person name="Fang Y."/>
            <person name="Donnelly M.J."/>
            <person name="Kadowaki T."/>
            <person name="McGarry J.W."/>
            <person name="Darby A.C."/>
            <person name="Makepeace B.L."/>
        </authorList>
    </citation>
    <scope>NUCLEOTIDE SEQUENCE [LARGE SCALE GENOMIC DNA]</scope>
    <source>
        <strain evidence="19">UoL-WK</strain>
    </source>
</reference>
<dbReference type="STRING" id="1965070.A0A443R3Q0"/>
<evidence type="ECO:0000256" key="2">
    <source>
        <dbReference type="ARBA" id="ARBA00007894"/>
    </source>
</evidence>
<dbReference type="GO" id="GO:0004818">
    <property type="term" value="F:glutamate-tRNA ligase activity"/>
    <property type="evidence" value="ECO:0007669"/>
    <property type="project" value="UniProtKB-EC"/>
</dbReference>
<dbReference type="NCBIfam" id="TIGR00464">
    <property type="entry name" value="gltX_bact"/>
    <property type="match status" value="1"/>
</dbReference>
<evidence type="ECO:0000256" key="11">
    <source>
        <dbReference type="ARBA" id="ARBA00044142"/>
    </source>
</evidence>
<protein>
    <recommendedName>
        <fullName evidence="11">Nondiscriminating glutamyl-tRNA synthetase EARS2, mitochondrial</fullName>
        <ecNumber evidence="3">6.1.1.17</ecNumber>
        <ecNumber evidence="10">6.1.1.24</ecNumber>
    </recommendedName>
    <alternativeName>
        <fullName evidence="13">Glutamate--tRNA(Gln) ligase EARS2, mitochondrial</fullName>
    </alternativeName>
    <alternativeName>
        <fullName evidence="9">Glutamyl-tRNA synthetase</fullName>
    </alternativeName>
    <alternativeName>
        <fullName evidence="12">Mitochondrial glutamyl-tRNA synthetase</fullName>
    </alternativeName>
</protein>
<comment type="caution">
    <text evidence="19">The sequence shown here is derived from an EMBL/GenBank/DDBJ whole genome shotgun (WGS) entry which is preliminary data.</text>
</comment>
<evidence type="ECO:0000256" key="9">
    <source>
        <dbReference type="ARBA" id="ARBA00030865"/>
    </source>
</evidence>
<feature type="domain" description="Glutamyl/glutaminyl-tRNA synthetase class Ib catalytic" evidence="18">
    <location>
        <begin position="6"/>
        <end position="315"/>
    </location>
</feature>
<evidence type="ECO:0000256" key="1">
    <source>
        <dbReference type="ARBA" id="ARBA00004173"/>
    </source>
</evidence>
<keyword evidence="6 17" id="KW-0067">ATP-binding</keyword>
<dbReference type="AlphaFoldDB" id="A0A443R3Q0"/>
<evidence type="ECO:0000256" key="16">
    <source>
        <dbReference type="ARBA" id="ARBA00047689"/>
    </source>
</evidence>
<dbReference type="PANTHER" id="PTHR43311:SF2">
    <property type="entry name" value="GLUTAMATE--TRNA LIGASE, MITOCHONDRIAL-RELATED"/>
    <property type="match status" value="1"/>
</dbReference>
<keyword evidence="20" id="KW-1185">Reference proteome</keyword>
<evidence type="ECO:0000259" key="18">
    <source>
        <dbReference type="Pfam" id="PF00749"/>
    </source>
</evidence>
<dbReference type="EC" id="6.1.1.17" evidence="3"/>
<dbReference type="PANTHER" id="PTHR43311">
    <property type="entry name" value="GLUTAMATE--TRNA LIGASE"/>
    <property type="match status" value="1"/>
</dbReference>
<evidence type="ECO:0000256" key="6">
    <source>
        <dbReference type="ARBA" id="ARBA00022840"/>
    </source>
</evidence>
<keyword evidence="8 17" id="KW-0030">Aminoacyl-tRNA synthetase</keyword>
<evidence type="ECO:0000256" key="17">
    <source>
        <dbReference type="RuleBase" id="RU363037"/>
    </source>
</evidence>
<comment type="catalytic activity">
    <reaction evidence="16">
        <text>tRNA(Gln) + L-glutamate + ATP = L-glutamyl-tRNA(Gln) + AMP + diphosphate</text>
        <dbReference type="Rhea" id="RHEA:64612"/>
        <dbReference type="Rhea" id="RHEA-COMP:9662"/>
        <dbReference type="Rhea" id="RHEA-COMP:9684"/>
        <dbReference type="ChEBI" id="CHEBI:29985"/>
        <dbReference type="ChEBI" id="CHEBI:30616"/>
        <dbReference type="ChEBI" id="CHEBI:33019"/>
        <dbReference type="ChEBI" id="CHEBI:78442"/>
        <dbReference type="ChEBI" id="CHEBI:78520"/>
        <dbReference type="ChEBI" id="CHEBI:456215"/>
    </reaction>
    <physiologicalReaction direction="left-to-right" evidence="16">
        <dbReference type="Rhea" id="RHEA:64613"/>
    </physiologicalReaction>
</comment>
<dbReference type="InterPro" id="IPR033910">
    <property type="entry name" value="GluRS_core"/>
</dbReference>
<keyword evidence="5 17" id="KW-0547">Nucleotide-binding</keyword>
<dbReference type="InterPro" id="IPR000924">
    <property type="entry name" value="Glu/Gln-tRNA-synth"/>
</dbReference>
<dbReference type="Proteomes" id="UP000285301">
    <property type="component" value="Unassembled WGS sequence"/>
</dbReference>
<comment type="catalytic activity">
    <reaction evidence="15">
        <text>tRNA(Glx) + L-glutamate + ATP = L-glutamyl-tRNA(Glx) + AMP + diphosphate</text>
        <dbReference type="Rhea" id="RHEA:18397"/>
        <dbReference type="Rhea" id="RHEA-COMP:9713"/>
        <dbReference type="Rhea" id="RHEA-COMP:9716"/>
        <dbReference type="ChEBI" id="CHEBI:29985"/>
        <dbReference type="ChEBI" id="CHEBI:30616"/>
        <dbReference type="ChEBI" id="CHEBI:33019"/>
        <dbReference type="ChEBI" id="CHEBI:78442"/>
        <dbReference type="ChEBI" id="CHEBI:78520"/>
        <dbReference type="ChEBI" id="CHEBI:456215"/>
        <dbReference type="EC" id="6.1.1.24"/>
    </reaction>
    <physiologicalReaction direction="left-to-right" evidence="15">
        <dbReference type="Rhea" id="RHEA:18398"/>
    </physiologicalReaction>
</comment>
<comment type="catalytic activity">
    <reaction evidence="14">
        <text>tRNA(Glu) + L-glutamate + ATP = L-glutamyl-tRNA(Glu) + AMP + diphosphate</text>
        <dbReference type="Rhea" id="RHEA:23540"/>
        <dbReference type="Rhea" id="RHEA-COMP:9663"/>
        <dbReference type="Rhea" id="RHEA-COMP:9680"/>
        <dbReference type="ChEBI" id="CHEBI:29985"/>
        <dbReference type="ChEBI" id="CHEBI:30616"/>
        <dbReference type="ChEBI" id="CHEBI:33019"/>
        <dbReference type="ChEBI" id="CHEBI:78442"/>
        <dbReference type="ChEBI" id="CHEBI:78520"/>
        <dbReference type="ChEBI" id="CHEBI:456215"/>
        <dbReference type="EC" id="6.1.1.17"/>
    </reaction>
    <physiologicalReaction direction="left-to-right" evidence="14">
        <dbReference type="Rhea" id="RHEA:23541"/>
    </physiologicalReaction>
</comment>
<evidence type="ECO:0000313" key="20">
    <source>
        <dbReference type="Proteomes" id="UP000285301"/>
    </source>
</evidence>
<evidence type="ECO:0000256" key="3">
    <source>
        <dbReference type="ARBA" id="ARBA00012835"/>
    </source>
</evidence>
<comment type="subcellular location">
    <subcellularLocation>
        <location evidence="1">Mitochondrion</location>
    </subcellularLocation>
</comment>
<evidence type="ECO:0000256" key="8">
    <source>
        <dbReference type="ARBA" id="ARBA00023146"/>
    </source>
</evidence>
<organism evidence="19 20">
    <name type="scientific">Dinothrombium tinctorium</name>
    <dbReference type="NCBI Taxonomy" id="1965070"/>
    <lineage>
        <taxon>Eukaryota</taxon>
        <taxon>Metazoa</taxon>
        <taxon>Ecdysozoa</taxon>
        <taxon>Arthropoda</taxon>
        <taxon>Chelicerata</taxon>
        <taxon>Arachnida</taxon>
        <taxon>Acari</taxon>
        <taxon>Acariformes</taxon>
        <taxon>Trombidiformes</taxon>
        <taxon>Prostigmata</taxon>
        <taxon>Anystina</taxon>
        <taxon>Parasitengona</taxon>
        <taxon>Trombidioidea</taxon>
        <taxon>Trombidiidae</taxon>
        <taxon>Dinothrombium</taxon>
    </lineage>
</organism>
<dbReference type="InterPro" id="IPR049940">
    <property type="entry name" value="GluQ/Sye"/>
</dbReference>